<comment type="subcellular location">
    <subcellularLocation>
        <location evidence="1">Membrane</location>
        <topology evidence="1">Single-pass membrane protein</topology>
    </subcellularLocation>
</comment>
<protein>
    <submittedName>
        <fullName evidence="5">Uncharacterized protein</fullName>
    </submittedName>
</protein>
<dbReference type="GO" id="GO:0016020">
    <property type="term" value="C:membrane"/>
    <property type="evidence" value="ECO:0007669"/>
    <property type="project" value="UniProtKB-SubCell"/>
</dbReference>
<dbReference type="OMA" id="MLEDSHE"/>
<dbReference type="AlphaFoldDB" id="E3MX64"/>
<sequence>MEMYPLLNGGTLLGWYRECTVIPHTLDLDFSVFKENYKPEYAEKVLRNETNFILRRKFGMLEDSHEITVVSKEEGRPTIDLFVMYDYVEDGKLAYRYISGLNDGRKFRYTHLLLEPSCAAEMHGHLFWILCNPIEQLKHEYGPLWYRDHPTDKYIWSSSGKNVKTAGKFSNEEMKKYYLEYK</sequence>
<reference evidence="5" key="1">
    <citation type="submission" date="2007-07" db="EMBL/GenBank/DDBJ databases">
        <title>PCAP assembly of the Caenorhabditis remanei genome.</title>
        <authorList>
            <consortium name="The Caenorhabditis remanei Sequencing Consortium"/>
            <person name="Wilson R.K."/>
        </authorList>
    </citation>
    <scope>NUCLEOTIDE SEQUENCE [LARGE SCALE GENOMIC DNA]</scope>
    <source>
        <strain evidence="5">PB4641</strain>
    </source>
</reference>
<dbReference type="InterPro" id="IPR009644">
    <property type="entry name" value="FKTN/MNN4/W02B3.4-1"/>
</dbReference>
<dbReference type="PANTHER" id="PTHR15407:SF41">
    <property type="entry name" value="FUKUTIN"/>
    <property type="match status" value="1"/>
</dbReference>
<dbReference type="HOGENOM" id="CLU_1483323_0_0_1"/>
<evidence type="ECO:0000313" key="5">
    <source>
        <dbReference type="EMBL" id="EFP11475.1"/>
    </source>
</evidence>
<organism evidence="6">
    <name type="scientific">Caenorhabditis remanei</name>
    <name type="common">Caenorhabditis vulgaris</name>
    <dbReference type="NCBI Taxonomy" id="31234"/>
    <lineage>
        <taxon>Eukaryota</taxon>
        <taxon>Metazoa</taxon>
        <taxon>Ecdysozoa</taxon>
        <taxon>Nematoda</taxon>
        <taxon>Chromadorea</taxon>
        <taxon>Rhabditida</taxon>
        <taxon>Rhabditina</taxon>
        <taxon>Rhabditomorpha</taxon>
        <taxon>Rhabditoidea</taxon>
        <taxon>Rhabditidae</taxon>
        <taxon>Peloderinae</taxon>
        <taxon>Caenorhabditis</taxon>
    </lineage>
</organism>
<dbReference type="EMBL" id="DS268490">
    <property type="protein sequence ID" value="EFP11475.1"/>
    <property type="molecule type" value="Genomic_DNA"/>
</dbReference>
<dbReference type="InParanoid" id="E3MX64"/>
<dbReference type="OrthoDB" id="444255at2759"/>
<evidence type="ECO:0000313" key="6">
    <source>
        <dbReference type="Proteomes" id="UP000008281"/>
    </source>
</evidence>
<keyword evidence="3" id="KW-1133">Transmembrane helix</keyword>
<keyword evidence="2" id="KW-0812">Transmembrane</keyword>
<proteinExistence type="predicted"/>
<evidence type="ECO:0000256" key="3">
    <source>
        <dbReference type="ARBA" id="ARBA00022989"/>
    </source>
</evidence>
<keyword evidence="4" id="KW-0472">Membrane</keyword>
<dbReference type="Proteomes" id="UP000008281">
    <property type="component" value="Unassembled WGS sequence"/>
</dbReference>
<evidence type="ECO:0000256" key="4">
    <source>
        <dbReference type="ARBA" id="ARBA00023136"/>
    </source>
</evidence>
<evidence type="ECO:0000256" key="1">
    <source>
        <dbReference type="ARBA" id="ARBA00004167"/>
    </source>
</evidence>
<accession>E3MX64</accession>
<name>E3MX64_CAERE</name>
<evidence type="ECO:0000256" key="2">
    <source>
        <dbReference type="ARBA" id="ARBA00022692"/>
    </source>
</evidence>
<gene>
    <name evidence="5" type="ORF">CRE_19310</name>
</gene>
<keyword evidence="6" id="KW-1185">Reference proteome</keyword>
<dbReference type="PANTHER" id="PTHR15407">
    <property type="entry name" value="FUKUTIN-RELATED"/>
    <property type="match status" value="1"/>
</dbReference>